<reference evidence="5 6" key="1">
    <citation type="journal article" date="2007" name="Proc. Natl. Acad. Sci. U.S.A.">
        <title>The tiny eukaryote Ostreococcus provides genomic insights into the paradox of plankton speciation.</title>
        <authorList>
            <person name="Palenik B."/>
            <person name="Grimwood J."/>
            <person name="Aerts A."/>
            <person name="Rouze P."/>
            <person name="Salamov A."/>
            <person name="Putnam N."/>
            <person name="Dupont C."/>
            <person name="Jorgensen R."/>
            <person name="Derelle E."/>
            <person name="Rombauts S."/>
            <person name="Zhou K."/>
            <person name="Otillar R."/>
            <person name="Merchant S.S."/>
            <person name="Podell S."/>
            <person name="Gaasterland T."/>
            <person name="Napoli C."/>
            <person name="Gendler K."/>
            <person name="Manuell A."/>
            <person name="Tai V."/>
            <person name="Vallon O."/>
            <person name="Piganeau G."/>
            <person name="Jancek S."/>
            <person name="Heijde M."/>
            <person name="Jabbari K."/>
            <person name="Bowler C."/>
            <person name="Lohr M."/>
            <person name="Robbens S."/>
            <person name="Werner G."/>
            <person name="Dubchak I."/>
            <person name="Pazour G.J."/>
            <person name="Ren Q."/>
            <person name="Paulsen I."/>
            <person name="Delwiche C."/>
            <person name="Schmutz J."/>
            <person name="Rokhsar D."/>
            <person name="Van de Peer Y."/>
            <person name="Moreau H."/>
            <person name="Grigoriev I.V."/>
        </authorList>
    </citation>
    <scope>NUCLEOTIDE SEQUENCE [LARGE SCALE GENOMIC DNA]</scope>
    <source>
        <strain evidence="5 6">CCE9901</strain>
    </source>
</reference>
<feature type="compositionally biased region" description="Basic and acidic residues" evidence="3">
    <location>
        <begin position="381"/>
        <end position="391"/>
    </location>
</feature>
<feature type="region of interest" description="Disordered" evidence="3">
    <location>
        <begin position="434"/>
        <end position="475"/>
    </location>
</feature>
<feature type="compositionally biased region" description="Basic and acidic residues" evidence="3">
    <location>
        <begin position="1"/>
        <end position="11"/>
    </location>
</feature>
<comment type="subcellular location">
    <subcellularLocation>
        <location evidence="1">Nucleus</location>
    </subcellularLocation>
</comment>
<feature type="region of interest" description="Disordered" evidence="3">
    <location>
        <begin position="327"/>
        <end position="409"/>
    </location>
</feature>
<keyword evidence="6" id="KW-1185">Reference proteome</keyword>
<dbReference type="eggNOG" id="KOG2498">
    <property type="taxonomic scope" value="Eukaryota"/>
</dbReference>
<dbReference type="OrthoDB" id="508543at2759"/>
<dbReference type="PANTHER" id="PTHR12765">
    <property type="entry name" value="RED PROTEIN IK FACTOR CYTOKINE IK"/>
    <property type="match status" value="1"/>
</dbReference>
<feature type="region of interest" description="Disordered" evidence="3">
    <location>
        <begin position="274"/>
        <end position="296"/>
    </location>
</feature>
<dbReference type="STRING" id="436017.A4RVN9"/>
<keyword evidence="2" id="KW-0539">Nucleus</keyword>
<proteinExistence type="predicted"/>
<dbReference type="AlphaFoldDB" id="A4RVN9"/>
<dbReference type="GO" id="GO:0005634">
    <property type="term" value="C:nucleus"/>
    <property type="evidence" value="ECO:0007669"/>
    <property type="project" value="UniProtKB-SubCell"/>
</dbReference>
<accession>A4RVN9</accession>
<dbReference type="GeneID" id="5001611"/>
<dbReference type="KEGG" id="olu:OSTLU_14935"/>
<evidence type="ECO:0000313" key="5">
    <source>
        <dbReference type="EMBL" id="ABO95470.1"/>
    </source>
</evidence>
<dbReference type="HOGENOM" id="CLU_575406_0_0_1"/>
<evidence type="ECO:0000256" key="2">
    <source>
        <dbReference type="ARBA" id="ARBA00023242"/>
    </source>
</evidence>
<dbReference type="RefSeq" id="XP_001417177.1">
    <property type="nucleotide sequence ID" value="XM_001417140.1"/>
</dbReference>
<gene>
    <name evidence="5" type="ORF">OSTLU_14935</name>
</gene>
<evidence type="ECO:0000313" key="6">
    <source>
        <dbReference type="Proteomes" id="UP000001568"/>
    </source>
</evidence>
<name>A4RVN9_OSTLU</name>
<feature type="region of interest" description="Disordered" evidence="3">
    <location>
        <begin position="1"/>
        <end position="89"/>
    </location>
</feature>
<organism evidence="5 6">
    <name type="scientific">Ostreococcus lucimarinus (strain CCE9901)</name>
    <dbReference type="NCBI Taxonomy" id="436017"/>
    <lineage>
        <taxon>Eukaryota</taxon>
        <taxon>Viridiplantae</taxon>
        <taxon>Chlorophyta</taxon>
        <taxon>Mamiellophyceae</taxon>
        <taxon>Mamiellales</taxon>
        <taxon>Bathycoccaceae</taxon>
        <taxon>Ostreococcus</taxon>
    </lineage>
</organism>
<protein>
    <recommendedName>
        <fullName evidence="4">RED-like N-terminal domain-containing protein</fullName>
    </recommendedName>
</protein>
<dbReference type="EMBL" id="CP000584">
    <property type="protein sequence ID" value="ABO95470.1"/>
    <property type="molecule type" value="Genomic_DNA"/>
</dbReference>
<feature type="domain" description="RED-like N-terminal" evidence="4">
    <location>
        <begin position="27"/>
        <end position="253"/>
    </location>
</feature>
<feature type="compositionally biased region" description="Basic and acidic residues" evidence="3">
    <location>
        <begin position="68"/>
        <end position="82"/>
    </location>
</feature>
<dbReference type="OMA" id="LGKLMHY"/>
<evidence type="ECO:0000256" key="1">
    <source>
        <dbReference type="ARBA" id="ARBA00004123"/>
    </source>
</evidence>
<sequence length="475" mass="51577">MLLSGKSREQPRGGAKKSKNSSKKPHEVRGKNSSRADEDAYRDRARERRERGDDANDALDGPSAEAALGRERGVFEREDAATRGDGTATTTEYARMKTIEESKYLGGDVERTHLVKGLDFALLNKVRSEIKDTKAMEDEERVAATAEREGGKPRFTTASARAIYEFMRNGSKASVRGKAHNIASGAVSYSFDLAANSRRDVPTTLHKATDDDGMAGVRALRAYVDPAKDASLLVRLGKLMHYLALGSTNAIKKFRREERRTAAEEAKAKAEAAARAARVDAPDAAPGDASSDEDIFADAGKDYEPTYEKKEDTAASDKDATASRAIFGNEASAPAPKAKQIAADDYVEEEDEDRPVNAFASFGDYDECYPGYDVDMDDTGGFDKRGDKGNADGEGASEEAAKKDALRKKRQLGNEFSKIRALVKDKFGEKDDVAFEDESKKSKAPKQTAPAASKEKRSDDTDGRGGGGARKKLRL</sequence>
<dbReference type="Gramene" id="ABO95470">
    <property type="protein sequence ID" value="ABO95470"/>
    <property type="gene ID" value="OSTLU_14935"/>
</dbReference>
<dbReference type="InterPro" id="IPR039896">
    <property type="entry name" value="Red-like"/>
</dbReference>
<evidence type="ECO:0000259" key="4">
    <source>
        <dbReference type="Pfam" id="PF07808"/>
    </source>
</evidence>
<dbReference type="InterPro" id="IPR012916">
    <property type="entry name" value="RED_N"/>
</dbReference>
<evidence type="ECO:0000256" key="3">
    <source>
        <dbReference type="SAM" id="MobiDB-lite"/>
    </source>
</evidence>
<dbReference type="Proteomes" id="UP000001568">
    <property type="component" value="Chromosome 4"/>
</dbReference>
<feature type="compositionally biased region" description="Basic and acidic residues" evidence="3">
    <location>
        <begin position="453"/>
        <end position="463"/>
    </location>
</feature>
<feature type="compositionally biased region" description="Basic and acidic residues" evidence="3">
    <location>
        <begin position="24"/>
        <end position="54"/>
    </location>
</feature>
<feature type="compositionally biased region" description="Basic residues" evidence="3">
    <location>
        <begin position="14"/>
        <end position="23"/>
    </location>
</feature>
<dbReference type="Pfam" id="PF07808">
    <property type="entry name" value="RED_N"/>
    <property type="match status" value="1"/>
</dbReference>